<dbReference type="InterPro" id="IPR005302">
    <property type="entry name" value="MoCF_Sase_C"/>
</dbReference>
<dbReference type="Pfam" id="PF03473">
    <property type="entry name" value="MOSC"/>
    <property type="match status" value="1"/>
</dbReference>
<protein>
    <recommendedName>
        <fullName evidence="1">MOSC domain-containing protein</fullName>
    </recommendedName>
</protein>
<organism evidence="2 3">
    <name type="scientific">Mucilaginibacter mallensis</name>
    <dbReference type="NCBI Taxonomy" id="652787"/>
    <lineage>
        <taxon>Bacteria</taxon>
        <taxon>Pseudomonadati</taxon>
        <taxon>Bacteroidota</taxon>
        <taxon>Sphingobacteriia</taxon>
        <taxon>Sphingobacteriales</taxon>
        <taxon>Sphingobacteriaceae</taxon>
        <taxon>Mucilaginibacter</taxon>
    </lineage>
</organism>
<name>A0A1H1VQ11_MUCMA</name>
<dbReference type="PROSITE" id="PS51340">
    <property type="entry name" value="MOSC"/>
    <property type="match status" value="1"/>
</dbReference>
<dbReference type="AlphaFoldDB" id="A0A1H1VQ11"/>
<accession>A0A1H1VQ11</accession>
<dbReference type="PANTHER" id="PTHR14237:SF19">
    <property type="entry name" value="MITOCHONDRIAL AMIDOXIME REDUCING COMPONENT 1"/>
    <property type="match status" value="1"/>
</dbReference>
<dbReference type="InterPro" id="IPR005303">
    <property type="entry name" value="MOCOS_middle"/>
</dbReference>
<dbReference type="SUPFAM" id="SSF141673">
    <property type="entry name" value="MOSC N-terminal domain-like"/>
    <property type="match status" value="1"/>
</dbReference>
<dbReference type="GO" id="GO:0003824">
    <property type="term" value="F:catalytic activity"/>
    <property type="evidence" value="ECO:0007669"/>
    <property type="project" value="InterPro"/>
</dbReference>
<dbReference type="InterPro" id="IPR011037">
    <property type="entry name" value="Pyrv_Knase-like_insert_dom_sf"/>
</dbReference>
<dbReference type="GO" id="GO:0030151">
    <property type="term" value="F:molybdenum ion binding"/>
    <property type="evidence" value="ECO:0007669"/>
    <property type="project" value="InterPro"/>
</dbReference>
<evidence type="ECO:0000313" key="3">
    <source>
        <dbReference type="Proteomes" id="UP000199679"/>
    </source>
</evidence>
<feature type="domain" description="MOSC" evidence="1">
    <location>
        <begin position="118"/>
        <end position="263"/>
    </location>
</feature>
<dbReference type="GO" id="GO:0030170">
    <property type="term" value="F:pyridoxal phosphate binding"/>
    <property type="evidence" value="ECO:0007669"/>
    <property type="project" value="InterPro"/>
</dbReference>
<dbReference type="PANTHER" id="PTHR14237">
    <property type="entry name" value="MOLYBDOPTERIN COFACTOR SULFURASE MOSC"/>
    <property type="match status" value="1"/>
</dbReference>
<evidence type="ECO:0000313" key="2">
    <source>
        <dbReference type="EMBL" id="SDS86366.1"/>
    </source>
</evidence>
<gene>
    <name evidence="2" type="ORF">SAMN05216490_1970</name>
</gene>
<dbReference type="RefSeq" id="WP_091371706.1">
    <property type="nucleotide sequence ID" value="NZ_LT629740.1"/>
</dbReference>
<reference evidence="2 3" key="1">
    <citation type="submission" date="2016-10" db="EMBL/GenBank/DDBJ databases">
        <authorList>
            <person name="de Groot N.N."/>
        </authorList>
    </citation>
    <scope>NUCLEOTIDE SEQUENCE [LARGE SCALE GENOMIC DNA]</scope>
    <source>
        <strain evidence="2 3">MP1X4</strain>
    </source>
</reference>
<dbReference type="STRING" id="652787.SAMN05216490_1970"/>
<dbReference type="EMBL" id="LT629740">
    <property type="protein sequence ID" value="SDS86366.1"/>
    <property type="molecule type" value="Genomic_DNA"/>
</dbReference>
<dbReference type="Proteomes" id="UP000199679">
    <property type="component" value="Chromosome I"/>
</dbReference>
<evidence type="ECO:0000259" key="1">
    <source>
        <dbReference type="PROSITE" id="PS51340"/>
    </source>
</evidence>
<dbReference type="Pfam" id="PF03476">
    <property type="entry name" value="MOSC_N"/>
    <property type="match status" value="1"/>
</dbReference>
<keyword evidence="3" id="KW-1185">Reference proteome</keyword>
<sequence length="274" mass="31035">MLQVSELFIYPIKSLGGIALNKAVVTERGFEYDRRWMLVDENNRFLSQREVAQMALLKVDLKDNGLQVTYSTGENILIPFEPLTHETCQVVIWDDTCTAIYVSNLVDEWFTKVLGIPCRLVYMPDNSKRQVDEGYAPIGQITSFADAYPFMIIGQATLDDLNSRLAEALPMDRFRPNIVFTGGKAFEEDLLDNFTIGDIRFNGVKLCARCILTTINQDNAVKAKEPLKTLAGYRRKDNKIYFGQNLIHTGNGTIKVGDAIGVINYHYNNEKFLV</sequence>
<dbReference type="SUPFAM" id="SSF50800">
    <property type="entry name" value="PK beta-barrel domain-like"/>
    <property type="match status" value="1"/>
</dbReference>
<proteinExistence type="predicted"/>
<dbReference type="OrthoDB" id="581532at2"/>